<organism evidence="14 15">
    <name type="scientific">Porites lobata</name>
    <dbReference type="NCBI Taxonomy" id="104759"/>
    <lineage>
        <taxon>Eukaryota</taxon>
        <taxon>Metazoa</taxon>
        <taxon>Cnidaria</taxon>
        <taxon>Anthozoa</taxon>
        <taxon>Hexacorallia</taxon>
        <taxon>Scleractinia</taxon>
        <taxon>Fungiina</taxon>
        <taxon>Poritidae</taxon>
        <taxon>Porites</taxon>
    </lineage>
</organism>
<evidence type="ECO:0000256" key="5">
    <source>
        <dbReference type="ARBA" id="ARBA00023242"/>
    </source>
</evidence>
<feature type="coiled-coil region" evidence="8">
    <location>
        <begin position="1295"/>
        <end position="1322"/>
    </location>
</feature>
<feature type="domain" description="RRM" evidence="10">
    <location>
        <begin position="183"/>
        <end position="270"/>
    </location>
</feature>
<evidence type="ECO:0000256" key="7">
    <source>
        <dbReference type="RuleBase" id="RU362114"/>
    </source>
</evidence>
<evidence type="ECO:0000259" key="10">
    <source>
        <dbReference type="PROSITE" id="PS50102"/>
    </source>
</evidence>
<dbReference type="SMART" id="SM00506">
    <property type="entry name" value="A1pp"/>
    <property type="match status" value="3"/>
</dbReference>
<comment type="subcellular location">
    <subcellularLocation>
        <location evidence="1">Nucleus</location>
    </subcellularLocation>
</comment>
<dbReference type="InterPro" id="IPR012677">
    <property type="entry name" value="Nucleotide-bd_a/b_plait_sf"/>
</dbReference>
<dbReference type="InterPro" id="IPR037197">
    <property type="entry name" value="WWE_dom_sf"/>
</dbReference>
<dbReference type="Gene3D" id="3.40.220.10">
    <property type="entry name" value="Leucine Aminopeptidase, subunit E, domain 1"/>
    <property type="match status" value="3"/>
</dbReference>
<dbReference type="CDD" id="cd01439">
    <property type="entry name" value="TCCD_inducible_PARP_like"/>
    <property type="match status" value="1"/>
</dbReference>
<evidence type="ECO:0000256" key="6">
    <source>
        <dbReference type="PROSITE-ProRule" id="PRU00176"/>
    </source>
</evidence>
<dbReference type="Gene3D" id="3.90.228.10">
    <property type="match status" value="1"/>
</dbReference>
<feature type="domain" description="WWE" evidence="11">
    <location>
        <begin position="2452"/>
        <end position="2530"/>
    </location>
</feature>
<evidence type="ECO:0000256" key="1">
    <source>
        <dbReference type="ARBA" id="ARBA00004123"/>
    </source>
</evidence>
<feature type="domain" description="RRM" evidence="10">
    <location>
        <begin position="680"/>
        <end position="753"/>
    </location>
</feature>
<gene>
    <name evidence="14" type="ORF">PLOB_00021518</name>
</gene>
<dbReference type="InterPro" id="IPR043472">
    <property type="entry name" value="Macro_dom-like"/>
</dbReference>
<dbReference type="Pfam" id="PF00644">
    <property type="entry name" value="PARP"/>
    <property type="match status" value="1"/>
</dbReference>
<evidence type="ECO:0000259" key="12">
    <source>
        <dbReference type="PROSITE" id="PS51059"/>
    </source>
</evidence>
<feature type="domain" description="RRM" evidence="10">
    <location>
        <begin position="1095"/>
        <end position="1170"/>
    </location>
</feature>
<dbReference type="PANTHER" id="PTHR14453">
    <property type="entry name" value="PARP/ZINC FINGER CCCH TYPE DOMAIN CONTAINING PROTEIN"/>
    <property type="match status" value="1"/>
</dbReference>
<evidence type="ECO:0000256" key="8">
    <source>
        <dbReference type="SAM" id="Coils"/>
    </source>
</evidence>
<dbReference type="Gene3D" id="3.30.720.50">
    <property type="match status" value="1"/>
</dbReference>
<dbReference type="InterPro" id="IPR034464">
    <property type="entry name" value="PAR10_RRM1_2"/>
</dbReference>
<keyword evidence="6" id="KW-0694">RNA-binding</keyword>
<dbReference type="CDD" id="cd12547">
    <property type="entry name" value="RRM1_2_PAR10"/>
    <property type="match status" value="3"/>
</dbReference>
<dbReference type="InterPro" id="IPR035979">
    <property type="entry name" value="RBD_domain_sf"/>
</dbReference>
<feature type="domain" description="RRM" evidence="10">
    <location>
        <begin position="95"/>
        <end position="164"/>
    </location>
</feature>
<evidence type="ECO:0000313" key="14">
    <source>
        <dbReference type="EMBL" id="CAH3112847.1"/>
    </source>
</evidence>
<keyword evidence="4 7" id="KW-0520">NAD</keyword>
<dbReference type="CDD" id="cd02903">
    <property type="entry name" value="Macro_BAL-like"/>
    <property type="match status" value="1"/>
</dbReference>
<dbReference type="EMBL" id="CALNXK010000025">
    <property type="protein sequence ID" value="CAH3112847.1"/>
    <property type="molecule type" value="Genomic_DNA"/>
</dbReference>
<dbReference type="InterPro" id="IPR004170">
    <property type="entry name" value="WWE_dom"/>
</dbReference>
<feature type="domain" description="Macro" evidence="13">
    <location>
        <begin position="1909"/>
        <end position="2091"/>
    </location>
</feature>
<dbReference type="EC" id="2.4.2.-" evidence="7"/>
<feature type="compositionally biased region" description="Polar residues" evidence="9">
    <location>
        <begin position="1894"/>
        <end position="1913"/>
    </location>
</feature>
<dbReference type="Proteomes" id="UP001159405">
    <property type="component" value="Unassembled WGS sequence"/>
</dbReference>
<feature type="domain" description="RRM" evidence="10">
    <location>
        <begin position="763"/>
        <end position="839"/>
    </location>
</feature>
<evidence type="ECO:0000256" key="9">
    <source>
        <dbReference type="SAM" id="MobiDB-lite"/>
    </source>
</evidence>
<dbReference type="SUPFAM" id="SSF117839">
    <property type="entry name" value="WWE domain"/>
    <property type="match status" value="1"/>
</dbReference>
<dbReference type="PROSITE" id="PS51154">
    <property type="entry name" value="MACRO"/>
    <property type="match status" value="3"/>
</dbReference>
<dbReference type="PROSITE" id="PS50918">
    <property type="entry name" value="WWE"/>
    <property type="match status" value="1"/>
</dbReference>
<protein>
    <recommendedName>
        <fullName evidence="7">Poly [ADP-ribose] polymerase</fullName>
        <shortName evidence="7">PARP</shortName>
        <ecNumber evidence="7">2.4.2.-</ecNumber>
    </recommendedName>
</protein>
<dbReference type="PROSITE" id="PS51059">
    <property type="entry name" value="PARP_CATALYTIC"/>
    <property type="match status" value="1"/>
</dbReference>
<dbReference type="SMART" id="SM00360">
    <property type="entry name" value="RRM"/>
    <property type="match status" value="11"/>
</dbReference>
<dbReference type="SUPFAM" id="SSF52949">
    <property type="entry name" value="Macro domain-like"/>
    <property type="match status" value="3"/>
</dbReference>
<comment type="caution">
    <text evidence="14">The sequence shown here is derived from an EMBL/GenBank/DDBJ whole genome shotgun (WGS) entry which is preliminary data.</text>
</comment>
<dbReference type="InterPro" id="IPR012317">
    <property type="entry name" value="Poly(ADP-ribose)pol_cat_dom"/>
</dbReference>
<feature type="domain" description="Macro" evidence="13">
    <location>
        <begin position="2141"/>
        <end position="2315"/>
    </location>
</feature>
<proteinExistence type="predicted"/>
<feature type="compositionally biased region" description="Basic residues" evidence="9">
    <location>
        <begin position="2106"/>
        <end position="2120"/>
    </location>
</feature>
<dbReference type="InterPro" id="IPR000504">
    <property type="entry name" value="RRM_dom"/>
</dbReference>
<evidence type="ECO:0000259" key="13">
    <source>
        <dbReference type="PROSITE" id="PS51154"/>
    </source>
</evidence>
<keyword evidence="3 7" id="KW-0808">Transferase</keyword>
<dbReference type="Pfam" id="PF23085">
    <property type="entry name" value="RRM_PARP14_3"/>
    <property type="match status" value="9"/>
</dbReference>
<dbReference type="Pfam" id="PF23254">
    <property type="entry name" value="KH_PARP14_8"/>
    <property type="match status" value="1"/>
</dbReference>
<feature type="region of interest" description="Disordered" evidence="9">
    <location>
        <begin position="1862"/>
        <end position="1913"/>
    </location>
</feature>
<evidence type="ECO:0000313" key="15">
    <source>
        <dbReference type="Proteomes" id="UP001159405"/>
    </source>
</evidence>
<keyword evidence="5" id="KW-0539">Nucleus</keyword>
<keyword evidence="15" id="KW-1185">Reference proteome</keyword>
<evidence type="ECO:0000256" key="4">
    <source>
        <dbReference type="ARBA" id="ARBA00023027"/>
    </source>
</evidence>
<evidence type="ECO:0000259" key="11">
    <source>
        <dbReference type="PROSITE" id="PS50918"/>
    </source>
</evidence>
<keyword evidence="2 7" id="KW-0328">Glycosyltransferase</keyword>
<dbReference type="InterPro" id="IPR057049">
    <property type="entry name" value="PARP14_KH_8"/>
</dbReference>
<evidence type="ECO:0000256" key="2">
    <source>
        <dbReference type="ARBA" id="ARBA00022676"/>
    </source>
</evidence>
<feature type="compositionally biased region" description="Polar residues" evidence="9">
    <location>
        <begin position="2086"/>
        <end position="2104"/>
    </location>
</feature>
<feature type="domain" description="RRM" evidence="10">
    <location>
        <begin position="271"/>
        <end position="340"/>
    </location>
</feature>
<dbReference type="CDD" id="cd02907">
    <property type="entry name" value="Macro_Af1521_BAL-like"/>
    <property type="match status" value="1"/>
</dbReference>
<feature type="domain" description="Macro" evidence="13">
    <location>
        <begin position="1668"/>
        <end position="1861"/>
    </location>
</feature>
<dbReference type="InterPro" id="IPR002589">
    <property type="entry name" value="Macro_dom"/>
</dbReference>
<feature type="region of interest" description="Disordered" evidence="9">
    <location>
        <begin position="2086"/>
        <end position="2132"/>
    </location>
</feature>
<feature type="domain" description="RRM" evidence="10">
    <location>
        <begin position="845"/>
        <end position="925"/>
    </location>
</feature>
<accession>A0ABN8NKD7</accession>
<dbReference type="PROSITE" id="PS50102">
    <property type="entry name" value="RRM"/>
    <property type="match status" value="8"/>
</dbReference>
<sequence length="2736" mass="301993">MDEGRIYVRVTGKAISKKELEIYFQSRKQSGGGDIRSIEQINDEESIITFEDQEVAKNVALRTQTRTHTINGAQVEVSIVPFSGEDSGLTTNQSSVVFIRGLSKNTTEDSLRNYLENTRRSGGGPVKELEITGNSARVKFESSEDARNVTLKTHSINGEQVEVSCHPFTEENSESQSSQTQAGVVFIRGLSEDTTEDGLCNYLENTRRSGGGPVEELKITGNSARVKFESAEDAGNVTLRTHSINGAQVEVSCHPFTEENSESQISQTQAGVVFIRGLPKDTTEDGLCNYLENTRRSGGGPVEELKITGNSARVKFESAEDAGNVTLRKHSINGAQVEVSCHPFTEENSESNSSQASVVFIGGLSEDTTEDGLLNYLENTRRSGGGPVEELKITGKSARVKFESSEGNGESSTQNKVGYLSCYTTNILSLCAETNKASVKGLNLLFLYSCNGLINEFQQEKVHRYQVNYIKEISNDGTVHLADARNVTLRTHRVNGALVEVSCNPFTEDSESQSNQIHPQGSVVFIRGLSDNTTKDGLWNYLENTRRSGGGPVEELEITGNSARVKFESSEGNHTFCKDGRNPLSVTSIRVSKINIAFDHSAKNVYAKSFTFLATLYKGLEVLPTMTQPLLAKGNKNYISFLVVAREVTLRTHTVNGVQVEMSSHPFTEENSQLSPSQSSVVFIRGFSEGTTEDDLLNYLENTRRSGGGPVEEVKITGDTARVKFESAEDARNVTLRKHTINGAQVEVSYHPSTSEEPELQSSVVLIRGLSKNTTEDGLLNYLENTRRSGGGPVKELKINGNSARVEFESSEVAKRVVEKDKHILNGANLEVTKEMAEKHKEAAKTIMITCLAAKTTEDSLWNYFENKRRSGGGAVESVTIQRDTGTAFVTFEDANVLKTVLQSEQHCLDGASLVVKVSVQAAEQTDQEDMEESRTIELNGIAPTTTEDSIRNFFENTRRSGGGDIDTVEFNPEKGFAVITFKSAESAQRVLNKENLTLDKAKLTVTLRKPTKKLPVDTKRLFVKGLSEKTTRDGLESFMEVASGLEVSDIQFGEQGCALVEFKETYSYDTITQKVAKRPLDGNTLAVEQVPVCHCVEVTGLNRENTTEDALRYYFESPKSGGGEVSRVELDIKNGWALVSFENPEVVNAVVAKEHTLDRARLEVKCHNPVLGKPASLPDPLELDKQIQVEGQVMQFIFERHKTDFAQLQDKHGVKVRWENGSNNITVNNLGTETSEDDFEHACKEIVSFVAAFQTYTMHVTAEAWQAVVEHLKQSTLNDSMSVEFLDEQCKILLSGKRKDVENLSGELSDLKSEVEKQLALEASKKTITVGEVPRQPLAFLNDFNFHKTLEVKYENTKVDIFVDKHEVHIGGPSHVVEKARADVWQAISSVKIITLEMSQNAIEVLKGKACQSFIEERFKANNLPALVAFGVEEEEIPPNAAAVVGMSSEIAQKASCLVKAMIVEECLVLEDGQLQIEKSEKWRLFRDELIENHILSIMFDRNSKRLQLAGEKRDVSIALKSVTRFLNENTIISKVLELPMGCRRFLAKHREIKLRQIQEELNKNSTIVKGIAECDEDGVTVTGTSDGVERGMKMIQDLTSTVERKKIPLNKPGMRKNLNRSKGKKLLALVESESKCVIEYFDAEQDFPSSSVNEEGNKDAKKLKKDYECSFQTPEGRTIKVFKDNICDRNVDVIVNSANENLQHNSTGVAKAILDAGGEAIQEECDKLFKEQGLILEGQVVATTAGKLPFKKVIHAVGPFWREEAARQKSMRKTPKEEKLLHYAVTNALEAAKHFRSIAFPAISTGSYEFPRDLCANIMVDATLEFFKKNPGCRLSEIQFTSIDDAAVKAFVTEMTTRFGEDPNFQHSSKGKVASEVSGEVKRKSRKEKKANPSTPLAVSDNTPKKTQSNEMMSAEGLKVVVVPGDMTREEVDAIVNSTSSDLDLSRNASSKALSDAAGPTLQQECKTIGKVETGNIEVTSGGNLGCKHVFHTSCAGWENGKGEQVLSDILQKSLMEAQKRNLLSIAIPAIGTGNLQFPRDRVAAISFDEVLTFSKNNPSSCVKEVHLVVYDQDLPSVQAFQTELQSRKGNSSHTVTPATTVSGKKKPKKSRGSAAKKSHPDKTPDGDEDFYIVPEELDLFKPEIEIGRVIVQAETGDLTKEVTDAIGILSRKDLNCGGGVGKAIISVGGKEIQAECSSLGIQPPGSVAVTGAGKLKVRKIYHMVPEEKTMASIKGCIVKCLKAADDHGMTSISFPVIGTGNFKVDVQEAAKETLAAIAKFAQGQPQLLHFIRIVIYQKHMFHDLRNAMQSCVSSAEGGKGFFSRVANMLGFGKSGSSAFYSPVSVKRGSQEVNSYLEIFAGTNQDIKKAEEEIQRDLADNCTKRVIEDDAISHLSEEQKSKIHNLQVTHDVSIMIEDYIGRISVRGDAEDVLDVATSILKILTEYIEEEHSRGIGELLCKNTQWYYEEDDEEDWQPYDPKENFQIETAHKDGQKSVLLIIDGARCEIVFKDMKETCLEDGEERNVKRKEIGKGVPLPDNWCVQPKESSGNEKEVHLVELDPTSNEYNKVAEGIRKTATISITKIERVQNPGLYKAYVVKKDQMEQKNGANEKLLFHGTAQASCSCISKFGFNRSFCGKNAVVYGKGVYFARDASYSTQLRYSPADANGDRYMYLARVLVGEYAAGRKEMITPPPRGSDATDAYDSVVDNTSDPSIFVVFYDSQSYPDYLVTFK</sequence>
<dbReference type="Pfam" id="PF01661">
    <property type="entry name" value="Macro"/>
    <property type="match status" value="3"/>
</dbReference>
<dbReference type="SUPFAM" id="SSF56399">
    <property type="entry name" value="ADP-ribosylation"/>
    <property type="match status" value="1"/>
</dbReference>
<name>A0ABN8NKD7_9CNID</name>
<dbReference type="InterPro" id="IPR052056">
    <property type="entry name" value="Mono-ARTD/PARP"/>
</dbReference>
<keyword evidence="8" id="KW-0175">Coiled coil</keyword>
<dbReference type="Gene3D" id="3.30.70.330">
    <property type="match status" value="12"/>
</dbReference>
<feature type="domain" description="RRM" evidence="10">
    <location>
        <begin position="935"/>
        <end position="1022"/>
    </location>
</feature>
<dbReference type="PANTHER" id="PTHR14453:SF67">
    <property type="entry name" value="POLY [ADP-RIBOSE] POLYMERASE"/>
    <property type="match status" value="1"/>
</dbReference>
<reference evidence="14 15" key="1">
    <citation type="submission" date="2022-05" db="EMBL/GenBank/DDBJ databases">
        <authorList>
            <consortium name="Genoscope - CEA"/>
            <person name="William W."/>
        </authorList>
    </citation>
    <scope>NUCLEOTIDE SEQUENCE [LARGE SCALE GENOMIC DNA]</scope>
</reference>
<dbReference type="Pfam" id="PF02825">
    <property type="entry name" value="WWE"/>
    <property type="match status" value="1"/>
</dbReference>
<feature type="domain" description="PARP catalytic" evidence="12">
    <location>
        <begin position="2546"/>
        <end position="2736"/>
    </location>
</feature>
<dbReference type="SUPFAM" id="SSF54928">
    <property type="entry name" value="RNA-binding domain, RBD"/>
    <property type="match status" value="7"/>
</dbReference>
<evidence type="ECO:0000256" key="3">
    <source>
        <dbReference type="ARBA" id="ARBA00022679"/>
    </source>
</evidence>